<gene>
    <name evidence="6" type="ORF">O6P37_10900</name>
</gene>
<comment type="cofactor">
    <cofactor evidence="5">
        <name>Fe(2+)</name>
        <dbReference type="ChEBI" id="CHEBI:29033"/>
    </cofactor>
    <text evidence="5">Binds 1 Fe(2+) ion per subunit.</text>
</comment>
<evidence type="ECO:0000256" key="2">
    <source>
        <dbReference type="ARBA" id="ARBA00022723"/>
    </source>
</evidence>
<sequence length="520" mass="57857">MTFGESGATPDATEPSHYWDDIAGEFDLPVTEVDGRIPEELVGTLYRNGSGRWTVGESRVESIYDADGMVSAFILDGTGVRFRNKFVRTRHYVRSTEAGRVVDRGFSSQRPGGSLASAFRLPANTANTSVMVNPDRLLALWEGGRPHELDLDTLDTIGLTSLCGALKGPVGAYSAHYSHDPVADTKINFGFDPYFPRIDLPWALRGTRGGERRRRIREVLGEAVPRVRLRLYETDAGGVTRYLRSVPLPGMGIIHDMALTARYAVFVLSPLRINAMALMGRNSFWDAMDFRADVPAYFVLAPRDGGPVRIAETDPFFHWHFTNAYDDGDDVVVELPRFAPKTYLGMKRYTAHIRSGTGQINRSGDSDAVVLTRFRISPTGRVTAEPLTDFGCEFPQIDQRRSTAQHHFTYVAVQQPRRFRGQGIARVDHRTGDAQRYCSPGQYLVEPTFVPRPGGTAEDDGWILTVGYDEGRHRSRLMIFEAPRLDDGPIAEAWLPFHVPMSYHGAFSPRVARPSGQSGT</sequence>
<keyword evidence="5" id="KW-0223">Dioxygenase</keyword>
<keyword evidence="4 5" id="KW-0408">Iron</keyword>
<dbReference type="RefSeq" id="WP_269894061.1">
    <property type="nucleotide sequence ID" value="NZ_JAPZPY010000003.1"/>
</dbReference>
<dbReference type="EC" id="1.13.11.-" evidence="5"/>
<keyword evidence="3 5" id="KW-0560">Oxidoreductase</keyword>
<comment type="similarity">
    <text evidence="1 5">Belongs to the carotenoid oxygenase family.</text>
</comment>
<organism evidence="6 7">
    <name type="scientific">Mycobacterium hippophais</name>
    <dbReference type="NCBI Taxonomy" id="3016340"/>
    <lineage>
        <taxon>Bacteria</taxon>
        <taxon>Bacillati</taxon>
        <taxon>Actinomycetota</taxon>
        <taxon>Actinomycetes</taxon>
        <taxon>Mycobacteriales</taxon>
        <taxon>Mycobacteriaceae</taxon>
        <taxon>Mycobacterium</taxon>
    </lineage>
</organism>
<dbReference type="Pfam" id="PF03055">
    <property type="entry name" value="RPE65"/>
    <property type="match status" value="1"/>
</dbReference>
<protein>
    <recommendedName>
        <fullName evidence="5">Dioxygenase</fullName>
        <ecNumber evidence="5">1.13.11.-</ecNumber>
    </recommendedName>
</protein>
<dbReference type="PANTHER" id="PTHR10543:SF89">
    <property type="entry name" value="CAROTENOID 9,10(9',10')-CLEAVAGE DIOXYGENASE 1"/>
    <property type="match status" value="1"/>
</dbReference>
<evidence type="ECO:0000256" key="1">
    <source>
        <dbReference type="ARBA" id="ARBA00006787"/>
    </source>
</evidence>
<keyword evidence="7" id="KW-1185">Reference proteome</keyword>
<proteinExistence type="inferred from homology"/>
<evidence type="ECO:0000256" key="4">
    <source>
        <dbReference type="ARBA" id="ARBA00023004"/>
    </source>
</evidence>
<evidence type="ECO:0000313" key="6">
    <source>
        <dbReference type="EMBL" id="MCZ8379374.1"/>
    </source>
</evidence>
<comment type="caution">
    <text evidence="6">The sequence shown here is derived from an EMBL/GenBank/DDBJ whole genome shotgun (WGS) entry which is preliminary data.</text>
</comment>
<accession>A0ABT4PSB0</accession>
<dbReference type="Proteomes" id="UP001142153">
    <property type="component" value="Unassembled WGS sequence"/>
</dbReference>
<dbReference type="PANTHER" id="PTHR10543">
    <property type="entry name" value="BETA-CAROTENE DIOXYGENASE"/>
    <property type="match status" value="1"/>
</dbReference>
<keyword evidence="2 5" id="KW-0479">Metal-binding</keyword>
<name>A0ABT4PSB0_9MYCO</name>
<evidence type="ECO:0000256" key="5">
    <source>
        <dbReference type="RuleBase" id="RU364048"/>
    </source>
</evidence>
<evidence type="ECO:0000256" key="3">
    <source>
        <dbReference type="ARBA" id="ARBA00023002"/>
    </source>
</evidence>
<reference evidence="6" key="1">
    <citation type="submission" date="2022-12" db="EMBL/GenBank/DDBJ databases">
        <authorList>
            <person name="Deng Y."/>
            <person name="Zhang Y.-Q."/>
        </authorList>
    </citation>
    <scope>NUCLEOTIDE SEQUENCE</scope>
    <source>
        <strain evidence="6">CPCC 205372</strain>
    </source>
</reference>
<dbReference type="InterPro" id="IPR004294">
    <property type="entry name" value="Carotenoid_Oase"/>
</dbReference>
<dbReference type="EMBL" id="JAPZPY010000003">
    <property type="protein sequence ID" value="MCZ8379374.1"/>
    <property type="molecule type" value="Genomic_DNA"/>
</dbReference>
<evidence type="ECO:0000313" key="7">
    <source>
        <dbReference type="Proteomes" id="UP001142153"/>
    </source>
</evidence>